<dbReference type="Proteomes" id="UP000886355">
    <property type="component" value="Unassembled WGS sequence"/>
</dbReference>
<keyword evidence="4" id="KW-0804">Transcription</keyword>
<dbReference type="PANTHER" id="PTHR12532">
    <property type="entry name" value="TRANSLATIONAL ACTIVATOR OF CYTOCHROME C OXIDASE 1"/>
    <property type="match status" value="1"/>
</dbReference>
<keyword evidence="2" id="KW-0805">Transcription regulation</keyword>
<dbReference type="InterPro" id="IPR002876">
    <property type="entry name" value="Transcrip_reg_TACO1-like"/>
</dbReference>
<dbReference type="GO" id="GO:0003677">
    <property type="term" value="F:DNA binding"/>
    <property type="evidence" value="ECO:0007669"/>
    <property type="project" value="UniProtKB-KW"/>
</dbReference>
<dbReference type="PANTHER" id="PTHR12532:SF6">
    <property type="entry name" value="TRANSCRIPTIONAL REGULATORY PROTEIN YEBC-RELATED"/>
    <property type="match status" value="1"/>
</dbReference>
<evidence type="ECO:0000313" key="6">
    <source>
        <dbReference type="EMBL" id="HDL90070.1"/>
    </source>
</evidence>
<reference evidence="6" key="1">
    <citation type="journal article" date="2020" name="mSystems">
        <title>Genome- and Community-Level Interaction Insights into Carbon Utilization and Element Cycling Functions of Hydrothermarchaeota in Hydrothermal Sediment.</title>
        <authorList>
            <person name="Zhou Z."/>
            <person name="Liu Y."/>
            <person name="Xu W."/>
            <person name="Pan J."/>
            <person name="Luo Z.H."/>
            <person name="Li M."/>
        </authorList>
    </citation>
    <scope>NUCLEOTIDE SEQUENCE [LARGE SCALE GENOMIC DNA]</scope>
    <source>
        <strain evidence="6">HyVt-19</strain>
    </source>
</reference>
<protein>
    <submittedName>
        <fullName evidence="6">YebC/PmpR family DNA-binding transcriptional regulator</fullName>
    </submittedName>
</protein>
<comment type="caution">
    <text evidence="6">The sequence shown here is derived from an EMBL/GenBank/DDBJ whole genome shotgun (WGS) entry which is preliminary data.</text>
</comment>
<proteinExistence type="predicted"/>
<evidence type="ECO:0000256" key="1">
    <source>
        <dbReference type="ARBA" id="ARBA00022490"/>
    </source>
</evidence>
<accession>A0A7C0WV19</accession>
<dbReference type="AlphaFoldDB" id="A0A7C0WV19"/>
<dbReference type="FunFam" id="3.30.70.980:FF:000002">
    <property type="entry name" value="Probable transcriptional regulatory protein YebC"/>
    <property type="match status" value="1"/>
</dbReference>
<dbReference type="Pfam" id="PF01709">
    <property type="entry name" value="Transcrip_reg"/>
    <property type="match status" value="1"/>
</dbReference>
<keyword evidence="1" id="KW-0963">Cytoplasm</keyword>
<gene>
    <name evidence="6" type="ORF">ENG14_04120</name>
</gene>
<dbReference type="EMBL" id="DQZW01000195">
    <property type="protein sequence ID" value="HDL90070.1"/>
    <property type="molecule type" value="Genomic_DNA"/>
</dbReference>
<feature type="non-terminal residue" evidence="6">
    <location>
        <position position="1"/>
    </location>
</feature>
<keyword evidence="3 6" id="KW-0238">DNA-binding</keyword>
<dbReference type="InterPro" id="IPR048300">
    <property type="entry name" value="TACO1_YebC-like_2nd/3rd_dom"/>
</dbReference>
<evidence type="ECO:0000256" key="2">
    <source>
        <dbReference type="ARBA" id="ARBA00023015"/>
    </source>
</evidence>
<sequence length="144" mass="16354">NRTISEIRHIFTKNGGSLGEAGCVAWMFNKKGLIVFPKDKYTEDELMEVALEAGAEDVRDQGDQFEVLTDPADFLKVKQVFDEHSMQYELAEISMIPQTVVKIEDPKQAQQVIRLMELLEDHDDVQHAYANFDIPDELLKSIAA</sequence>
<evidence type="ECO:0000256" key="3">
    <source>
        <dbReference type="ARBA" id="ARBA00023125"/>
    </source>
</evidence>
<organism evidence="6">
    <name type="scientific">Thermodesulforhabdus norvegica</name>
    <dbReference type="NCBI Taxonomy" id="39841"/>
    <lineage>
        <taxon>Bacteria</taxon>
        <taxon>Pseudomonadati</taxon>
        <taxon>Thermodesulfobacteriota</taxon>
        <taxon>Syntrophobacteria</taxon>
        <taxon>Syntrophobacterales</taxon>
        <taxon>Thermodesulforhabdaceae</taxon>
        <taxon>Thermodesulforhabdus</taxon>
    </lineage>
</organism>
<evidence type="ECO:0000256" key="4">
    <source>
        <dbReference type="ARBA" id="ARBA00023163"/>
    </source>
</evidence>
<name>A0A7C0WV19_9BACT</name>
<dbReference type="InterPro" id="IPR026564">
    <property type="entry name" value="Transcrip_reg_TACO1-like_dom3"/>
</dbReference>
<feature type="domain" description="TACO1/YebC-like second and third" evidence="5">
    <location>
        <begin position="1"/>
        <end position="132"/>
    </location>
</feature>
<evidence type="ECO:0000259" key="5">
    <source>
        <dbReference type="Pfam" id="PF01709"/>
    </source>
</evidence>
<dbReference type="SUPFAM" id="SSF75625">
    <property type="entry name" value="YebC-like"/>
    <property type="match status" value="1"/>
</dbReference>
<dbReference type="GO" id="GO:0005829">
    <property type="term" value="C:cytosol"/>
    <property type="evidence" value="ECO:0007669"/>
    <property type="project" value="TreeGrafter"/>
</dbReference>
<dbReference type="InterPro" id="IPR029072">
    <property type="entry name" value="YebC-like"/>
</dbReference>
<dbReference type="Gene3D" id="3.30.70.980">
    <property type="match status" value="2"/>
</dbReference>